<dbReference type="OrthoDB" id="6206554at2"/>
<reference evidence="3 4" key="1">
    <citation type="submission" date="2019-03" db="EMBL/GenBank/DDBJ databases">
        <title>Draft genome of Gammaproteobacteria bacterium LSUCC0057, a member of the SAR92 clade.</title>
        <authorList>
            <person name="Lanclos V.C."/>
            <person name="Doiron C."/>
            <person name="Henson M.W."/>
            <person name="Thrash J.C."/>
        </authorList>
    </citation>
    <scope>NUCLEOTIDE SEQUENCE [LARGE SCALE GENOMIC DNA]</scope>
    <source>
        <strain evidence="3 4">LSUCC0057</strain>
    </source>
</reference>
<gene>
    <name evidence="3" type="ORF">E3W66_06025</name>
</gene>
<dbReference type="PANTHER" id="PTHR22550:SF18">
    <property type="entry name" value="VWFA DOMAIN-CONTAINING PROTEIN"/>
    <property type="match status" value="1"/>
</dbReference>
<accession>A0A4Y8UG58</accession>
<evidence type="ECO:0000313" key="4">
    <source>
        <dbReference type="Proteomes" id="UP000298133"/>
    </source>
</evidence>
<feature type="transmembrane region" description="Helical" evidence="1">
    <location>
        <begin position="12"/>
        <end position="30"/>
    </location>
</feature>
<keyword evidence="4" id="KW-1185">Reference proteome</keyword>
<keyword evidence="1" id="KW-1133">Transmembrane helix</keyword>
<keyword evidence="1" id="KW-0812">Transmembrane</keyword>
<organism evidence="3 4">
    <name type="scientific">Gammaproteobacteria bacterium LSUCC0057</name>
    <dbReference type="NCBI Taxonomy" id="2559237"/>
    <lineage>
        <taxon>Bacteria</taxon>
        <taxon>Pseudomonadati</taxon>
        <taxon>Pseudomonadota</taxon>
        <taxon>Gammaproteobacteria</taxon>
        <taxon>Cellvibrionales</taxon>
        <taxon>Porticoccaceae</taxon>
        <taxon>SAR92 clade</taxon>
    </lineage>
</organism>
<dbReference type="AlphaFoldDB" id="A0A4Y8UG58"/>
<dbReference type="Proteomes" id="UP000298133">
    <property type="component" value="Unassembled WGS sequence"/>
</dbReference>
<name>A0A4Y8UG58_9GAMM</name>
<keyword evidence="1" id="KW-0472">Membrane</keyword>
<feature type="transmembrane region" description="Helical" evidence="1">
    <location>
        <begin position="305"/>
        <end position="328"/>
    </location>
</feature>
<evidence type="ECO:0000256" key="1">
    <source>
        <dbReference type="SAM" id="Phobius"/>
    </source>
</evidence>
<dbReference type="SMART" id="SM00327">
    <property type="entry name" value="VWA"/>
    <property type="match status" value="1"/>
</dbReference>
<dbReference type="InterPro" id="IPR050768">
    <property type="entry name" value="UPF0353/GerABKA_families"/>
</dbReference>
<protein>
    <submittedName>
        <fullName evidence="3">VWA domain-containing protein</fullName>
    </submittedName>
</protein>
<dbReference type="Gene3D" id="3.40.50.410">
    <property type="entry name" value="von Willebrand factor, type A domain"/>
    <property type="match status" value="1"/>
</dbReference>
<dbReference type="PANTHER" id="PTHR22550">
    <property type="entry name" value="SPORE GERMINATION PROTEIN"/>
    <property type="match status" value="1"/>
</dbReference>
<dbReference type="EMBL" id="SPIA01000002">
    <property type="protein sequence ID" value="TFH67806.1"/>
    <property type="molecule type" value="Genomic_DNA"/>
</dbReference>
<sequence>MIVLAAVELLPWAVAAALLAVVVPLPRGLAWPQRRYRSGELGRLADANSERRRAAAYQWPLRAALVLLALVLVQPQWLGSQQPVVEQRSELLIAIDLSESMASEDFTLGQRTVDRLTAVKALLRPWLLAQRDEQLALVVFAAQAYVQMPFTADRQLFLQLLEESEIGLAGDKTMIGDAIGLAIALFEGSALAAPGDAAAPITAPLAKRILLLTDGVDSGSIVPPLEAAKVAARSGIEIYPVALGDPALQSDYPLALELLQQLASRSGGELLQARDSEELAAVYNRLDSVAPAQRQQRWQRPRTALYPYLLLLAMGLLWWQAGFGAAAVQRG</sequence>
<proteinExistence type="predicted"/>
<comment type="caution">
    <text evidence="3">The sequence shown here is derived from an EMBL/GenBank/DDBJ whole genome shotgun (WGS) entry which is preliminary data.</text>
</comment>
<evidence type="ECO:0000313" key="3">
    <source>
        <dbReference type="EMBL" id="TFH67806.1"/>
    </source>
</evidence>
<feature type="domain" description="VWFA" evidence="2">
    <location>
        <begin position="90"/>
        <end position="286"/>
    </location>
</feature>
<dbReference type="SUPFAM" id="SSF53300">
    <property type="entry name" value="vWA-like"/>
    <property type="match status" value="1"/>
</dbReference>
<dbReference type="Pfam" id="PF13519">
    <property type="entry name" value="VWA_2"/>
    <property type="match status" value="1"/>
</dbReference>
<evidence type="ECO:0000259" key="2">
    <source>
        <dbReference type="PROSITE" id="PS50234"/>
    </source>
</evidence>
<dbReference type="InterPro" id="IPR002035">
    <property type="entry name" value="VWF_A"/>
</dbReference>
<dbReference type="PROSITE" id="PS50234">
    <property type="entry name" value="VWFA"/>
    <property type="match status" value="1"/>
</dbReference>
<dbReference type="InterPro" id="IPR036465">
    <property type="entry name" value="vWFA_dom_sf"/>
</dbReference>